<keyword evidence="1" id="KW-0812">Transmembrane</keyword>
<evidence type="ECO:0000313" key="2">
    <source>
        <dbReference type="EMBL" id="QOQ76936.1"/>
    </source>
</evidence>
<dbReference type="EMBL" id="CP063073">
    <property type="protein sequence ID" value="QOQ76936.1"/>
    <property type="molecule type" value="Genomic_DNA"/>
</dbReference>
<proteinExistence type="predicted"/>
<evidence type="ECO:0000313" key="3">
    <source>
        <dbReference type="Proteomes" id="UP000594923"/>
    </source>
</evidence>
<dbReference type="RefSeq" id="WP_197627811.1">
    <property type="nucleotide sequence ID" value="NZ_CP063073.1"/>
</dbReference>
<feature type="transmembrane region" description="Helical" evidence="1">
    <location>
        <begin position="12"/>
        <end position="31"/>
    </location>
</feature>
<accession>A0A7M1KKN8</accession>
<keyword evidence="1" id="KW-0472">Membrane</keyword>
<evidence type="ECO:0000256" key="1">
    <source>
        <dbReference type="SAM" id="Phobius"/>
    </source>
</evidence>
<sequence length="86" mass="9279">MNPPEAPSSYSFRYLAIGILSVAVLLGGYFVRLNAQVDRARVEAAERLALCRQVERVASAASSNSVELRDTCRHLNGQSTDSAAPL</sequence>
<dbReference type="AlphaFoldDB" id="A0A7M1KKN8"/>
<organism evidence="2 3">
    <name type="scientific">Pseudomonas poae</name>
    <dbReference type="NCBI Taxonomy" id="200451"/>
    <lineage>
        <taxon>Bacteria</taxon>
        <taxon>Pseudomonadati</taxon>
        <taxon>Pseudomonadota</taxon>
        <taxon>Gammaproteobacteria</taxon>
        <taxon>Pseudomonadales</taxon>
        <taxon>Pseudomonadaceae</taxon>
        <taxon>Pseudomonas</taxon>
    </lineage>
</organism>
<reference evidence="2 3" key="1">
    <citation type="submission" date="2020-10" db="EMBL/GenBank/DDBJ databases">
        <title>High quality whole genome sequence of Pseudomonas poae PMA22.</title>
        <authorList>
            <person name="Hernandez J.G."/>
            <person name="Rodriguez P."/>
            <person name="Cuevas C."/>
            <person name="de la Calle F."/>
            <person name="Galan B."/>
            <person name="Garcia J.L."/>
        </authorList>
    </citation>
    <scope>NUCLEOTIDE SEQUENCE [LARGE SCALE GENOMIC DNA]</scope>
    <source>
        <strain evidence="2 3">PMA22</strain>
    </source>
</reference>
<keyword evidence="1" id="KW-1133">Transmembrane helix</keyword>
<gene>
    <name evidence="2" type="ORF">IMF22_07820</name>
</gene>
<name>A0A7M1KKN8_9PSED</name>
<protein>
    <submittedName>
        <fullName evidence="2">Uncharacterized protein</fullName>
    </submittedName>
</protein>
<dbReference type="Proteomes" id="UP000594923">
    <property type="component" value="Chromosome"/>
</dbReference>